<evidence type="ECO:0000313" key="2">
    <source>
        <dbReference type="Proteomes" id="UP001153076"/>
    </source>
</evidence>
<proteinExistence type="predicted"/>
<evidence type="ECO:0000313" key="1">
    <source>
        <dbReference type="EMBL" id="KAJ8448551.1"/>
    </source>
</evidence>
<comment type="caution">
    <text evidence="1">The sequence shown here is derived from an EMBL/GenBank/DDBJ whole genome shotgun (WGS) entry which is preliminary data.</text>
</comment>
<reference evidence="1" key="1">
    <citation type="submission" date="2022-04" db="EMBL/GenBank/DDBJ databases">
        <title>Carnegiea gigantea Genome sequencing and assembly v2.</title>
        <authorList>
            <person name="Copetti D."/>
            <person name="Sanderson M.J."/>
            <person name="Burquez A."/>
            <person name="Wojciechowski M.F."/>
        </authorList>
    </citation>
    <scope>NUCLEOTIDE SEQUENCE</scope>
    <source>
        <strain evidence="1">SGP5-SGP5p</strain>
        <tissue evidence="1">Aerial part</tissue>
    </source>
</reference>
<name>A0A9Q1KTI1_9CARY</name>
<accession>A0A9Q1KTI1</accession>
<dbReference type="AlphaFoldDB" id="A0A9Q1KTI1"/>
<gene>
    <name evidence="1" type="ORF">Cgig2_012195</name>
</gene>
<sequence>MEKDRESSASSSRSLSLKVPMFHVTPRCLRDQLAIMIGDNWIFETDYKRHLSRDCCSHSLMASLVRPSKWKAEAEKPLHETSIASFNLLGLMALQPQFISGQHLWFLKHQPSDMHVAINSQEDVHLIGWSSPGEIHCCSRDYYGRVTIKLSYCTLIGLFNK</sequence>
<keyword evidence="2" id="KW-1185">Reference proteome</keyword>
<protein>
    <submittedName>
        <fullName evidence="1">Uncharacterized protein</fullName>
    </submittedName>
</protein>
<dbReference type="EMBL" id="JAKOGI010000029">
    <property type="protein sequence ID" value="KAJ8448551.1"/>
    <property type="molecule type" value="Genomic_DNA"/>
</dbReference>
<organism evidence="1 2">
    <name type="scientific">Carnegiea gigantea</name>
    <dbReference type="NCBI Taxonomy" id="171969"/>
    <lineage>
        <taxon>Eukaryota</taxon>
        <taxon>Viridiplantae</taxon>
        <taxon>Streptophyta</taxon>
        <taxon>Embryophyta</taxon>
        <taxon>Tracheophyta</taxon>
        <taxon>Spermatophyta</taxon>
        <taxon>Magnoliopsida</taxon>
        <taxon>eudicotyledons</taxon>
        <taxon>Gunneridae</taxon>
        <taxon>Pentapetalae</taxon>
        <taxon>Caryophyllales</taxon>
        <taxon>Cactineae</taxon>
        <taxon>Cactaceae</taxon>
        <taxon>Cactoideae</taxon>
        <taxon>Echinocereeae</taxon>
        <taxon>Carnegiea</taxon>
    </lineage>
</organism>
<dbReference type="Proteomes" id="UP001153076">
    <property type="component" value="Unassembled WGS sequence"/>
</dbReference>